<dbReference type="GO" id="GO:0003677">
    <property type="term" value="F:DNA binding"/>
    <property type="evidence" value="ECO:0007669"/>
    <property type="project" value="InterPro"/>
</dbReference>
<dbReference type="SUPFAM" id="SSF53041">
    <property type="entry name" value="Resolvase-like"/>
    <property type="match status" value="1"/>
</dbReference>
<reference evidence="2 3" key="2">
    <citation type="submission" date="2008-11" db="EMBL/GenBank/DDBJ databases">
        <authorList>
            <person name="Fulton L."/>
            <person name="Clifton S."/>
            <person name="Fulton B."/>
            <person name="Xu J."/>
            <person name="Minx P."/>
            <person name="Pepin K.H."/>
            <person name="Johnson M."/>
            <person name="Bhonagiri V."/>
            <person name="Nash W.E."/>
            <person name="Mardis E.R."/>
            <person name="Wilson R.K."/>
        </authorList>
    </citation>
    <scope>NUCLEOTIDE SEQUENCE [LARGE SCALE GENOMIC DNA]</scope>
    <source>
        <strain evidence="2 3">ATCC 43243</strain>
    </source>
</reference>
<dbReference type="InterPro" id="IPR036162">
    <property type="entry name" value="Resolvase-like_N_sf"/>
</dbReference>
<dbReference type="Pfam" id="PF00239">
    <property type="entry name" value="Resolvase"/>
    <property type="match status" value="1"/>
</dbReference>
<sequence length="122" mass="13943">MNKYNGTYMYEGLLFIKSMMSFNNVMKQAVEDQAYAFKVGIECNDVAVDDGVSTSVDREQMRNLIEKLETGKYAVLVVEDIYDITRNPEDLMAMMDRINNLVVTIFDLGTMSARYNNHAVEC</sequence>
<dbReference type="InterPro" id="IPR006119">
    <property type="entry name" value="Resolv_N"/>
</dbReference>
<dbReference type="GO" id="GO:0000150">
    <property type="term" value="F:DNA strand exchange activity"/>
    <property type="evidence" value="ECO:0007669"/>
    <property type="project" value="InterPro"/>
</dbReference>
<protein>
    <recommendedName>
        <fullName evidence="1">Resolvase/invertase-type recombinase catalytic domain-containing protein</fullName>
    </recommendedName>
</protein>
<keyword evidence="3" id="KW-1185">Reference proteome</keyword>
<evidence type="ECO:0000259" key="1">
    <source>
        <dbReference type="Pfam" id="PF00239"/>
    </source>
</evidence>
<dbReference type="STRING" id="483218.BACPEC_00245"/>
<dbReference type="AlphaFoldDB" id="B7ANJ1"/>
<gene>
    <name evidence="2" type="ORF">BACPEC_00245</name>
</gene>
<dbReference type="Gene3D" id="3.40.50.1390">
    <property type="entry name" value="Resolvase, N-terminal catalytic domain"/>
    <property type="match status" value="1"/>
</dbReference>
<comment type="caution">
    <text evidence="2">The sequence shown here is derived from an EMBL/GenBank/DDBJ whole genome shotgun (WGS) entry which is preliminary data.</text>
</comment>
<evidence type="ECO:0000313" key="2">
    <source>
        <dbReference type="EMBL" id="EEC58726.1"/>
    </source>
</evidence>
<dbReference type="Proteomes" id="UP000003136">
    <property type="component" value="Unassembled WGS sequence"/>
</dbReference>
<proteinExistence type="predicted"/>
<dbReference type="HOGENOM" id="CLU_2023279_0_0_9"/>
<reference evidence="2 3" key="1">
    <citation type="submission" date="2008-11" db="EMBL/GenBank/DDBJ databases">
        <title>Draft genome sequence of Bacteroides pectinophilus (ATCC 43243).</title>
        <authorList>
            <person name="Sudarsanam P."/>
            <person name="Ley R."/>
            <person name="Guruge J."/>
            <person name="Turnbaugh P.J."/>
            <person name="Mahowald M."/>
            <person name="Liep D."/>
            <person name="Gordon J."/>
        </authorList>
    </citation>
    <scope>NUCLEOTIDE SEQUENCE [LARGE SCALE GENOMIC DNA]</scope>
    <source>
        <strain evidence="2 3">ATCC 43243</strain>
    </source>
</reference>
<organism evidence="2 3">
    <name type="scientific">[Bacteroides] pectinophilus ATCC 43243</name>
    <dbReference type="NCBI Taxonomy" id="483218"/>
    <lineage>
        <taxon>Bacteria</taxon>
        <taxon>Bacillati</taxon>
        <taxon>Bacillota</taxon>
        <taxon>Clostridia</taxon>
        <taxon>Eubacteriales</taxon>
    </lineage>
</organism>
<dbReference type="eggNOG" id="COG1961">
    <property type="taxonomic scope" value="Bacteria"/>
</dbReference>
<dbReference type="EMBL" id="ABVQ01000032">
    <property type="protein sequence ID" value="EEC58726.1"/>
    <property type="molecule type" value="Genomic_DNA"/>
</dbReference>
<name>B7ANJ1_9FIRM</name>
<accession>B7ANJ1</accession>
<evidence type="ECO:0000313" key="3">
    <source>
        <dbReference type="Proteomes" id="UP000003136"/>
    </source>
</evidence>
<feature type="domain" description="Resolvase/invertase-type recombinase catalytic" evidence="1">
    <location>
        <begin position="28"/>
        <end position="108"/>
    </location>
</feature>